<protein>
    <submittedName>
        <fullName evidence="1">Unnamed protein product</fullName>
    </submittedName>
</protein>
<accession>A0A9W6X5H9</accession>
<dbReference type="Gene3D" id="3.30.70.270">
    <property type="match status" value="1"/>
</dbReference>
<evidence type="ECO:0000313" key="2">
    <source>
        <dbReference type="Proteomes" id="UP001165121"/>
    </source>
</evidence>
<keyword evidence="2" id="KW-1185">Reference proteome</keyword>
<dbReference type="PANTHER" id="PTHR24559:SF444">
    <property type="entry name" value="REVERSE TRANSCRIPTASE DOMAIN-CONTAINING PROTEIN"/>
    <property type="match status" value="1"/>
</dbReference>
<dbReference type="InterPro" id="IPR053134">
    <property type="entry name" value="RNA-dir_DNA_polymerase"/>
</dbReference>
<dbReference type="OrthoDB" id="92100at2759"/>
<dbReference type="Proteomes" id="UP001165121">
    <property type="component" value="Unassembled WGS sequence"/>
</dbReference>
<gene>
    <name evidence="1" type="ORF">Pfra01_000747200</name>
</gene>
<dbReference type="PANTHER" id="PTHR24559">
    <property type="entry name" value="TRANSPOSON TY3-I GAG-POL POLYPROTEIN"/>
    <property type="match status" value="1"/>
</dbReference>
<dbReference type="EMBL" id="BSXT01000659">
    <property type="protein sequence ID" value="GMF31959.1"/>
    <property type="molecule type" value="Genomic_DNA"/>
</dbReference>
<reference evidence="1" key="1">
    <citation type="submission" date="2023-04" db="EMBL/GenBank/DDBJ databases">
        <title>Phytophthora fragariaefolia NBRC 109709.</title>
        <authorList>
            <person name="Ichikawa N."/>
            <person name="Sato H."/>
            <person name="Tonouchi N."/>
        </authorList>
    </citation>
    <scope>NUCLEOTIDE SEQUENCE</scope>
    <source>
        <strain evidence="1">NBRC 109709</strain>
    </source>
</reference>
<dbReference type="AlphaFoldDB" id="A0A9W6X5H9"/>
<dbReference type="SUPFAM" id="SSF56672">
    <property type="entry name" value="DNA/RNA polymerases"/>
    <property type="match status" value="1"/>
</dbReference>
<comment type="caution">
    <text evidence="1">The sequence shown here is derived from an EMBL/GenBank/DDBJ whole genome shotgun (WGS) entry which is preliminary data.</text>
</comment>
<dbReference type="Gene3D" id="3.10.10.10">
    <property type="entry name" value="HIV Type 1 Reverse Transcriptase, subunit A, domain 1"/>
    <property type="match status" value="1"/>
</dbReference>
<proteinExistence type="predicted"/>
<dbReference type="CDD" id="cd01647">
    <property type="entry name" value="RT_LTR"/>
    <property type="match status" value="1"/>
</dbReference>
<name>A0A9W6X5H9_9STRA</name>
<dbReference type="InterPro" id="IPR043502">
    <property type="entry name" value="DNA/RNA_pol_sf"/>
</dbReference>
<dbReference type="InterPro" id="IPR043128">
    <property type="entry name" value="Rev_trsase/Diguanyl_cyclase"/>
</dbReference>
<evidence type="ECO:0000313" key="1">
    <source>
        <dbReference type="EMBL" id="GMF31959.1"/>
    </source>
</evidence>
<sequence length="94" mass="10653">MLRHHRHAVAENAIIDKGLNAMLRNGVIEEGSDAWGFPVVLVKKKDGSVRFCINYRALNSVTEKDVYQLPRVDETLESLHGAQRFTSLDLQAEY</sequence>
<organism evidence="1 2">
    <name type="scientific">Phytophthora fragariaefolia</name>
    <dbReference type="NCBI Taxonomy" id="1490495"/>
    <lineage>
        <taxon>Eukaryota</taxon>
        <taxon>Sar</taxon>
        <taxon>Stramenopiles</taxon>
        <taxon>Oomycota</taxon>
        <taxon>Peronosporomycetes</taxon>
        <taxon>Peronosporales</taxon>
        <taxon>Peronosporaceae</taxon>
        <taxon>Phytophthora</taxon>
    </lineage>
</organism>